<proteinExistence type="predicted"/>
<evidence type="ECO:0000313" key="8">
    <source>
        <dbReference type="EMBL" id="MFD1201986.1"/>
    </source>
</evidence>
<dbReference type="PANTHER" id="PTHR35007">
    <property type="entry name" value="INTEGRAL MEMBRANE PROTEIN-RELATED"/>
    <property type="match status" value="1"/>
</dbReference>
<keyword evidence="4 6" id="KW-1133">Transmembrane helix</keyword>
<evidence type="ECO:0000256" key="3">
    <source>
        <dbReference type="ARBA" id="ARBA00022692"/>
    </source>
</evidence>
<evidence type="ECO:0000256" key="2">
    <source>
        <dbReference type="ARBA" id="ARBA00022475"/>
    </source>
</evidence>
<evidence type="ECO:0000256" key="4">
    <source>
        <dbReference type="ARBA" id="ARBA00022989"/>
    </source>
</evidence>
<dbReference type="Pfam" id="PF00482">
    <property type="entry name" value="T2SSF"/>
    <property type="match status" value="2"/>
</dbReference>
<protein>
    <submittedName>
        <fullName evidence="8">Type II secretion system F family protein</fullName>
    </submittedName>
</protein>
<feature type="domain" description="Type II secretion system protein GspF" evidence="7">
    <location>
        <begin position="4"/>
        <end position="118"/>
    </location>
</feature>
<evidence type="ECO:0000313" key="9">
    <source>
        <dbReference type="Proteomes" id="UP001597181"/>
    </source>
</evidence>
<sequence>MASRCAALLRSGMSPERMVAALAADIELPETAALAERVRSGQSVAAAFGALDGPEWRLLSAAWRLATHSGAPFAPALDRIALALRGISDVARRREVLLAGPRSTARLVAWLPLAAVAVGFLLGFDPLPVFLTPIGAALLAGGIGLQLVGVRWTHALAARVERRDHVAGLECELMWIALAGGSPPGPALRSVADAVSQGAVEWVPMEALRRGEPLANALATAVAAGAPAAALLLDTATELRGHARAQIEQEAERLGVRILVPLACCVLPAFVAMGVVPVLVTLLGDVLLG</sequence>
<keyword evidence="3 6" id="KW-0812">Transmembrane</keyword>
<comment type="caution">
    <text evidence="8">The sequence shown here is derived from an EMBL/GenBank/DDBJ whole genome shotgun (WGS) entry which is preliminary data.</text>
</comment>
<accession>A0ABW3TMN7</accession>
<dbReference type="InterPro" id="IPR018076">
    <property type="entry name" value="T2SS_GspF_dom"/>
</dbReference>
<name>A0ABW3TMN7_9MICO</name>
<evidence type="ECO:0000259" key="7">
    <source>
        <dbReference type="Pfam" id="PF00482"/>
    </source>
</evidence>
<gene>
    <name evidence="8" type="ORF">ACFQ3U_08780</name>
</gene>
<evidence type="ECO:0000256" key="6">
    <source>
        <dbReference type="SAM" id="Phobius"/>
    </source>
</evidence>
<dbReference type="RefSeq" id="WP_343961853.1">
    <property type="nucleotide sequence ID" value="NZ_BAAAKZ010000013.1"/>
</dbReference>
<reference evidence="9" key="1">
    <citation type="journal article" date="2019" name="Int. J. Syst. Evol. Microbiol.">
        <title>The Global Catalogue of Microorganisms (GCM) 10K type strain sequencing project: providing services to taxonomists for standard genome sequencing and annotation.</title>
        <authorList>
            <consortium name="The Broad Institute Genomics Platform"/>
            <consortium name="The Broad Institute Genome Sequencing Center for Infectious Disease"/>
            <person name="Wu L."/>
            <person name="Ma J."/>
        </authorList>
    </citation>
    <scope>NUCLEOTIDE SEQUENCE [LARGE SCALE GENOMIC DNA]</scope>
    <source>
        <strain evidence="9">CCUG 50213</strain>
    </source>
</reference>
<keyword evidence="2" id="KW-1003">Cell membrane</keyword>
<dbReference type="EMBL" id="JBHTLY010000003">
    <property type="protein sequence ID" value="MFD1201986.1"/>
    <property type="molecule type" value="Genomic_DNA"/>
</dbReference>
<feature type="domain" description="Type II secretion system protein GspF" evidence="7">
    <location>
        <begin position="185"/>
        <end position="275"/>
    </location>
</feature>
<evidence type="ECO:0000256" key="5">
    <source>
        <dbReference type="ARBA" id="ARBA00023136"/>
    </source>
</evidence>
<feature type="transmembrane region" description="Helical" evidence="6">
    <location>
        <begin position="258"/>
        <end position="283"/>
    </location>
</feature>
<dbReference type="Proteomes" id="UP001597181">
    <property type="component" value="Unassembled WGS sequence"/>
</dbReference>
<keyword evidence="5 6" id="KW-0472">Membrane</keyword>
<dbReference type="PANTHER" id="PTHR35007:SF4">
    <property type="entry name" value="CONSERVED TRANSMEMBRANE PROTEIN-RELATED"/>
    <property type="match status" value="1"/>
</dbReference>
<organism evidence="8 9">
    <name type="scientific">Leucobacter albus</name>
    <dbReference type="NCBI Taxonomy" id="272210"/>
    <lineage>
        <taxon>Bacteria</taxon>
        <taxon>Bacillati</taxon>
        <taxon>Actinomycetota</taxon>
        <taxon>Actinomycetes</taxon>
        <taxon>Micrococcales</taxon>
        <taxon>Microbacteriaceae</taxon>
        <taxon>Leucobacter</taxon>
    </lineage>
</organism>
<feature type="transmembrane region" description="Helical" evidence="6">
    <location>
        <begin position="107"/>
        <end position="124"/>
    </location>
</feature>
<evidence type="ECO:0000256" key="1">
    <source>
        <dbReference type="ARBA" id="ARBA00004651"/>
    </source>
</evidence>
<comment type="subcellular location">
    <subcellularLocation>
        <location evidence="1">Cell membrane</location>
        <topology evidence="1">Multi-pass membrane protein</topology>
    </subcellularLocation>
</comment>
<keyword evidence="9" id="KW-1185">Reference proteome</keyword>
<feature type="transmembrane region" description="Helical" evidence="6">
    <location>
        <begin position="130"/>
        <end position="153"/>
    </location>
</feature>